<keyword evidence="3" id="KW-1185">Reference proteome</keyword>
<protein>
    <recommendedName>
        <fullName evidence="1">Alcohol dehydrogenase-like C-terminal domain-containing protein</fullName>
    </recommendedName>
</protein>
<dbReference type="Pfam" id="PF00107">
    <property type="entry name" value="ADH_zinc_N"/>
    <property type="match status" value="1"/>
</dbReference>
<accession>A0AAD7FVC3</accession>
<dbReference type="GO" id="GO:0016651">
    <property type="term" value="F:oxidoreductase activity, acting on NAD(P)H"/>
    <property type="evidence" value="ECO:0007669"/>
    <property type="project" value="InterPro"/>
</dbReference>
<organism evidence="2 3">
    <name type="scientific">Roridomyces roridus</name>
    <dbReference type="NCBI Taxonomy" id="1738132"/>
    <lineage>
        <taxon>Eukaryota</taxon>
        <taxon>Fungi</taxon>
        <taxon>Dikarya</taxon>
        <taxon>Basidiomycota</taxon>
        <taxon>Agaricomycotina</taxon>
        <taxon>Agaricomycetes</taxon>
        <taxon>Agaricomycetidae</taxon>
        <taxon>Agaricales</taxon>
        <taxon>Marasmiineae</taxon>
        <taxon>Mycenaceae</taxon>
        <taxon>Roridomyces</taxon>
    </lineage>
</organism>
<sequence length="178" mass="19081">MLSFKSRAAIQILRTLNFSPIITYASSKHTEFLKSLGATHVIDRSAVPSADVPAAVRKLAGGAPFKIAYDAISEADTQEACFELISTGGTVVAIQQTVEDRDVDGKKLIHIVGSTHMHREFGVLMWKLLAKQVEGGVIQPNRIEKLPGGLAGIVDGLTRMENNAVSGAKLVAFPQETV</sequence>
<name>A0AAD7FVC3_9AGAR</name>
<dbReference type="InterPro" id="IPR013149">
    <property type="entry name" value="ADH-like_C"/>
</dbReference>
<proteinExistence type="predicted"/>
<evidence type="ECO:0000313" key="2">
    <source>
        <dbReference type="EMBL" id="KAJ7644970.1"/>
    </source>
</evidence>
<dbReference type="PANTHER" id="PTHR45348">
    <property type="entry name" value="HYPOTHETICAL OXIDOREDUCTASE (EUROFUNG)"/>
    <property type="match status" value="1"/>
</dbReference>
<reference evidence="2" key="1">
    <citation type="submission" date="2023-03" db="EMBL/GenBank/DDBJ databases">
        <title>Massive genome expansion in bonnet fungi (Mycena s.s.) driven by repeated elements and novel gene families across ecological guilds.</title>
        <authorList>
            <consortium name="Lawrence Berkeley National Laboratory"/>
            <person name="Harder C.B."/>
            <person name="Miyauchi S."/>
            <person name="Viragh M."/>
            <person name="Kuo A."/>
            <person name="Thoen E."/>
            <person name="Andreopoulos B."/>
            <person name="Lu D."/>
            <person name="Skrede I."/>
            <person name="Drula E."/>
            <person name="Henrissat B."/>
            <person name="Morin E."/>
            <person name="Kohler A."/>
            <person name="Barry K."/>
            <person name="LaButti K."/>
            <person name="Morin E."/>
            <person name="Salamov A."/>
            <person name="Lipzen A."/>
            <person name="Mereny Z."/>
            <person name="Hegedus B."/>
            <person name="Baldrian P."/>
            <person name="Stursova M."/>
            <person name="Weitz H."/>
            <person name="Taylor A."/>
            <person name="Grigoriev I.V."/>
            <person name="Nagy L.G."/>
            <person name="Martin F."/>
            <person name="Kauserud H."/>
        </authorList>
    </citation>
    <scope>NUCLEOTIDE SEQUENCE</scope>
    <source>
        <strain evidence="2">9284</strain>
    </source>
</reference>
<evidence type="ECO:0000313" key="3">
    <source>
        <dbReference type="Proteomes" id="UP001221142"/>
    </source>
</evidence>
<dbReference type="EMBL" id="JARKIF010000003">
    <property type="protein sequence ID" value="KAJ7644970.1"/>
    <property type="molecule type" value="Genomic_DNA"/>
</dbReference>
<comment type="caution">
    <text evidence="2">The sequence shown here is derived from an EMBL/GenBank/DDBJ whole genome shotgun (WGS) entry which is preliminary data.</text>
</comment>
<dbReference type="SUPFAM" id="SSF51735">
    <property type="entry name" value="NAD(P)-binding Rossmann-fold domains"/>
    <property type="match status" value="1"/>
</dbReference>
<dbReference type="Gene3D" id="3.40.50.720">
    <property type="entry name" value="NAD(P)-binding Rossmann-like Domain"/>
    <property type="match status" value="1"/>
</dbReference>
<gene>
    <name evidence="2" type="ORF">FB45DRAFT_736098</name>
</gene>
<feature type="domain" description="Alcohol dehydrogenase-like C-terminal" evidence="1">
    <location>
        <begin position="8"/>
        <end position="107"/>
    </location>
</feature>
<dbReference type="InterPro" id="IPR047122">
    <property type="entry name" value="Trans-enoyl_RdTase-like"/>
</dbReference>
<dbReference type="AlphaFoldDB" id="A0AAD7FVC3"/>
<dbReference type="InterPro" id="IPR036291">
    <property type="entry name" value="NAD(P)-bd_dom_sf"/>
</dbReference>
<dbReference type="Proteomes" id="UP001221142">
    <property type="component" value="Unassembled WGS sequence"/>
</dbReference>
<evidence type="ECO:0000259" key="1">
    <source>
        <dbReference type="Pfam" id="PF00107"/>
    </source>
</evidence>